<evidence type="ECO:0000313" key="2">
    <source>
        <dbReference type="Proteomes" id="UP000275267"/>
    </source>
</evidence>
<dbReference type="InterPro" id="IPR017853">
    <property type="entry name" value="GH"/>
</dbReference>
<dbReference type="EMBL" id="PQIB02000018">
    <property type="protein sequence ID" value="RLM55322.1"/>
    <property type="molecule type" value="Genomic_DNA"/>
</dbReference>
<evidence type="ECO:0000313" key="1">
    <source>
        <dbReference type="EMBL" id="RLM55322.1"/>
    </source>
</evidence>
<proteinExistence type="predicted"/>
<organism evidence="1 2">
    <name type="scientific">Panicum miliaceum</name>
    <name type="common">Proso millet</name>
    <name type="synonym">Broomcorn millet</name>
    <dbReference type="NCBI Taxonomy" id="4540"/>
    <lineage>
        <taxon>Eukaryota</taxon>
        <taxon>Viridiplantae</taxon>
        <taxon>Streptophyta</taxon>
        <taxon>Embryophyta</taxon>
        <taxon>Tracheophyta</taxon>
        <taxon>Spermatophyta</taxon>
        <taxon>Magnoliopsida</taxon>
        <taxon>Liliopsida</taxon>
        <taxon>Poales</taxon>
        <taxon>Poaceae</taxon>
        <taxon>PACMAD clade</taxon>
        <taxon>Panicoideae</taxon>
        <taxon>Panicodae</taxon>
        <taxon>Paniceae</taxon>
        <taxon>Panicinae</taxon>
        <taxon>Panicum</taxon>
        <taxon>Panicum sect. Panicum</taxon>
    </lineage>
</organism>
<name>A0A3L6PCM5_PANMI</name>
<dbReference type="Proteomes" id="UP000275267">
    <property type="component" value="Unassembled WGS sequence"/>
</dbReference>
<dbReference type="OrthoDB" id="941679at2759"/>
<protein>
    <submittedName>
        <fullName evidence="1">Glucan endo-1,3-beta-glucosidase-like</fullName>
    </submittedName>
</protein>
<gene>
    <name evidence="1" type="ORF">C2845_PM10G08630</name>
</gene>
<dbReference type="AlphaFoldDB" id="A0A3L6PCM5"/>
<reference evidence="2" key="1">
    <citation type="journal article" date="2019" name="Nat. Commun.">
        <title>The genome of broomcorn millet.</title>
        <authorList>
            <person name="Zou C."/>
            <person name="Miki D."/>
            <person name="Li D."/>
            <person name="Tang Q."/>
            <person name="Xiao L."/>
            <person name="Rajput S."/>
            <person name="Deng P."/>
            <person name="Jia W."/>
            <person name="Huang R."/>
            <person name="Zhang M."/>
            <person name="Sun Y."/>
            <person name="Hu J."/>
            <person name="Fu X."/>
            <person name="Schnable P.S."/>
            <person name="Li F."/>
            <person name="Zhang H."/>
            <person name="Feng B."/>
            <person name="Zhu X."/>
            <person name="Liu R."/>
            <person name="Schnable J.C."/>
            <person name="Zhu J.-K."/>
            <person name="Zhang H."/>
        </authorList>
    </citation>
    <scope>NUCLEOTIDE SEQUENCE [LARGE SCALE GENOMIC DNA]</scope>
</reference>
<dbReference type="SUPFAM" id="SSF51445">
    <property type="entry name" value="(Trans)glycosidases"/>
    <property type="match status" value="1"/>
</dbReference>
<sequence length="107" mass="11917">MLKFRKEIGSPLMVNLNYAIFHPNAVIYMPVTKLKYISMFDVQMDAVYTAMRKCSAMAEPSQVGVGLDEARDFNAGIIRIWLGWTPWGTGADLSTTWTGGRIGRGRG</sequence>
<accession>A0A3L6PCM5</accession>
<dbReference type="STRING" id="4540.A0A3L6PCM5"/>
<dbReference type="Gene3D" id="3.20.20.80">
    <property type="entry name" value="Glycosidases"/>
    <property type="match status" value="1"/>
</dbReference>
<comment type="caution">
    <text evidence="1">The sequence shown here is derived from an EMBL/GenBank/DDBJ whole genome shotgun (WGS) entry which is preliminary data.</text>
</comment>
<keyword evidence="2" id="KW-1185">Reference proteome</keyword>